<proteinExistence type="predicted"/>
<organism evidence="1">
    <name type="scientific">Desulfovibrio sp. U5L</name>
    <dbReference type="NCBI Taxonomy" id="596152"/>
    <lineage>
        <taxon>Bacteria</taxon>
        <taxon>Pseudomonadati</taxon>
        <taxon>Thermodesulfobacteriota</taxon>
        <taxon>Desulfovibrionia</taxon>
        <taxon>Desulfovibrionales</taxon>
        <taxon>Desulfovibrionaceae</taxon>
        <taxon>Desulfovibrio</taxon>
    </lineage>
</organism>
<name>I2Q3Z1_9BACT</name>
<reference evidence="1" key="1">
    <citation type="submission" date="2011-11" db="EMBL/GenBank/DDBJ databases">
        <title>Improved High-Quality Draft sequence of Desulfovibrio sp. U5L.</title>
        <authorList>
            <consortium name="US DOE Joint Genome Institute"/>
            <person name="Lucas S."/>
            <person name="Han J."/>
            <person name="Lapidus A."/>
            <person name="Cheng J.-F."/>
            <person name="Goodwin L."/>
            <person name="Pitluck S."/>
            <person name="Peters L."/>
            <person name="Ovchinnikova G."/>
            <person name="Held B."/>
            <person name="Detter J.C."/>
            <person name="Han C."/>
            <person name="Tapia R."/>
            <person name="Land M."/>
            <person name="Hauser L."/>
            <person name="Kyrpides N."/>
            <person name="Ivanova N."/>
            <person name="Pagani I."/>
            <person name="Gabster J."/>
            <person name="Walker C."/>
            <person name="Stolyar S."/>
            <person name="Stahl D."/>
            <person name="Arkin A."/>
            <person name="Dehal P."/>
            <person name="Hazen T."/>
            <person name="Woyke T."/>
        </authorList>
    </citation>
    <scope>NUCLEOTIDE SEQUENCE [LARGE SCALE GENOMIC DNA]</scope>
    <source>
        <strain evidence="1">U5L</strain>
    </source>
</reference>
<protein>
    <submittedName>
        <fullName evidence="1">Uncharacterized protein</fullName>
    </submittedName>
</protein>
<gene>
    <name evidence="1" type="ORF">DesU5LDRAFT_2854</name>
</gene>
<dbReference type="EMBL" id="JH600068">
    <property type="protein sequence ID" value="EIG54497.1"/>
    <property type="molecule type" value="Genomic_DNA"/>
</dbReference>
<dbReference type="HOGENOM" id="CLU_3308589_0_0_7"/>
<dbReference type="AlphaFoldDB" id="I2Q3Z1"/>
<evidence type="ECO:0000313" key="1">
    <source>
        <dbReference type="EMBL" id="EIG54497.1"/>
    </source>
</evidence>
<sequence length="39" mass="4178">MSQDAIDPKRVVRRVWPKVARAAGHAEAVPAAPGRLSRG</sequence>
<accession>I2Q3Z1</accession>